<reference evidence="1" key="1">
    <citation type="submission" date="2018-02" db="EMBL/GenBank/DDBJ databases">
        <title>The genomes of Aspergillus section Nigri reveals drivers in fungal speciation.</title>
        <authorList>
            <consortium name="DOE Joint Genome Institute"/>
            <person name="Vesth T.C."/>
            <person name="Nybo J."/>
            <person name="Theobald S."/>
            <person name="Brandl J."/>
            <person name="Frisvad J.C."/>
            <person name="Nielsen K.F."/>
            <person name="Lyhne E.K."/>
            <person name="Kogle M.E."/>
            <person name="Kuo A."/>
            <person name="Riley R."/>
            <person name="Clum A."/>
            <person name="Nolan M."/>
            <person name="Lipzen A."/>
            <person name="Salamov A."/>
            <person name="Henrissat B."/>
            <person name="Wiebenga A."/>
            <person name="De vries R.P."/>
            <person name="Grigoriev I.V."/>
            <person name="Mortensen U.H."/>
            <person name="Andersen M.R."/>
            <person name="Baker S.E."/>
        </authorList>
    </citation>
    <scope>NUCLEOTIDE SEQUENCE</scope>
    <source>
        <strain evidence="1">CBS 621.78</strain>
    </source>
</reference>
<protein>
    <submittedName>
        <fullName evidence="1">Uncharacterized protein</fullName>
    </submittedName>
</protein>
<evidence type="ECO:0000313" key="2">
    <source>
        <dbReference type="Proteomes" id="UP000249057"/>
    </source>
</evidence>
<keyword evidence="2" id="KW-1185">Reference proteome</keyword>
<sequence>MPHKHKRRQKDADTYDLPPTRIAKSLPVRDPASATTKTAKTGGPKNHNRKKPGGAPRKEQPQKATKPTPKNAAAALAATSRAKSAFDDDDTPRAFRRLMQRQQSQAQAAVAAAAKRNKNHGDSDDDDDDDDGEDVVPTSKSNKKRKRGEGDAGGNAQKNKKKMATATATAPEAGSTDAMTTAAAAVAAPKIMPGEKLSDFAARVNREMPLSAMKRSNKPAAAELANIREHKVTKHEKHLLRLQAMWRKEEAEIVEKERAQREEREEEMDEQLQLWKTWEAEAGKRKAKKKGSGNKKRKDGTADTVDDDPDPWAKLNKRERVNKQLNPLDVVQAPPQLTKPREVFKIRGGARVDVANVPAAVGSLRRREELATERRNIVEEYRRLMAEKRKAA</sequence>
<gene>
    <name evidence="1" type="ORF">BO95DRAFT_439021</name>
</gene>
<evidence type="ECO:0000313" key="1">
    <source>
        <dbReference type="EMBL" id="RAH49820.1"/>
    </source>
</evidence>
<dbReference type="EMBL" id="KZ825316">
    <property type="protein sequence ID" value="RAH49820.1"/>
    <property type="molecule type" value="Genomic_DNA"/>
</dbReference>
<name>A0ACD1GKQ5_9EURO</name>
<dbReference type="Proteomes" id="UP000249057">
    <property type="component" value="Unassembled WGS sequence"/>
</dbReference>
<proteinExistence type="predicted"/>
<organism evidence="1 2">
    <name type="scientific">Aspergillus brunneoviolaceus CBS 621.78</name>
    <dbReference type="NCBI Taxonomy" id="1450534"/>
    <lineage>
        <taxon>Eukaryota</taxon>
        <taxon>Fungi</taxon>
        <taxon>Dikarya</taxon>
        <taxon>Ascomycota</taxon>
        <taxon>Pezizomycotina</taxon>
        <taxon>Eurotiomycetes</taxon>
        <taxon>Eurotiomycetidae</taxon>
        <taxon>Eurotiales</taxon>
        <taxon>Aspergillaceae</taxon>
        <taxon>Aspergillus</taxon>
        <taxon>Aspergillus subgen. Circumdati</taxon>
    </lineage>
</organism>
<accession>A0ACD1GKQ5</accession>